<dbReference type="Proteomes" id="UP000046395">
    <property type="component" value="Unassembled WGS sequence"/>
</dbReference>
<organism evidence="3 4">
    <name type="scientific">Trichuris muris</name>
    <name type="common">Mouse whipworm</name>
    <dbReference type="NCBI Taxonomy" id="70415"/>
    <lineage>
        <taxon>Eukaryota</taxon>
        <taxon>Metazoa</taxon>
        <taxon>Ecdysozoa</taxon>
        <taxon>Nematoda</taxon>
        <taxon>Enoplea</taxon>
        <taxon>Dorylaimia</taxon>
        <taxon>Trichinellida</taxon>
        <taxon>Trichuridae</taxon>
        <taxon>Trichuris</taxon>
    </lineage>
</organism>
<dbReference type="AlphaFoldDB" id="A0A5S6QCJ4"/>
<accession>A0A5S6QCJ4</accession>
<proteinExistence type="predicted"/>
<feature type="coiled-coil region" evidence="1">
    <location>
        <begin position="157"/>
        <end position="187"/>
    </location>
</feature>
<keyword evidence="3" id="KW-1185">Reference proteome</keyword>
<evidence type="ECO:0000313" key="4">
    <source>
        <dbReference type="WBParaSite" id="TMUE_1000004943.1"/>
    </source>
</evidence>
<feature type="region of interest" description="Disordered" evidence="2">
    <location>
        <begin position="108"/>
        <end position="129"/>
    </location>
</feature>
<evidence type="ECO:0000313" key="3">
    <source>
        <dbReference type="Proteomes" id="UP000046395"/>
    </source>
</evidence>
<reference evidence="4" key="1">
    <citation type="submission" date="2019-12" db="UniProtKB">
        <authorList>
            <consortium name="WormBaseParasite"/>
        </authorList>
    </citation>
    <scope>IDENTIFICATION</scope>
</reference>
<protein>
    <submittedName>
        <fullName evidence="4">Uncharacterized protein</fullName>
    </submittedName>
</protein>
<name>A0A5S6QCJ4_TRIMR</name>
<evidence type="ECO:0000256" key="1">
    <source>
        <dbReference type="SAM" id="Coils"/>
    </source>
</evidence>
<dbReference type="STRING" id="70415.A0A5S6QCJ4"/>
<sequence>MEPDFNVAAGVEDDAHVLDIDPMQPVRISTSVEPAAEFVDQHGMTVQITTEQLIEAGLTLDALEGAGVVQFEENTFQEEADGTQFYLNGNEEPVLQRQCGAVPELKAEQPENAQALKAEDGAPPPPVLSASLPLTPLSRMVPTQEDLNDPEKLRILIEQTRREIQEKEKLAEDVKKLANELERQNWLIAMDFVKMMNF</sequence>
<evidence type="ECO:0000256" key="2">
    <source>
        <dbReference type="SAM" id="MobiDB-lite"/>
    </source>
</evidence>
<dbReference type="WBParaSite" id="TMUE_1000004943.1">
    <property type="protein sequence ID" value="TMUE_1000004943.1"/>
    <property type="gene ID" value="WBGene00299162"/>
</dbReference>
<keyword evidence="1" id="KW-0175">Coiled coil</keyword>